<dbReference type="SUPFAM" id="SSF55961">
    <property type="entry name" value="Bet v1-like"/>
    <property type="match status" value="1"/>
</dbReference>
<proteinExistence type="predicted"/>
<dbReference type="EMBL" id="JAVDXO010000005">
    <property type="protein sequence ID" value="MDR7307298.1"/>
    <property type="molecule type" value="Genomic_DNA"/>
</dbReference>
<comment type="caution">
    <text evidence="1">The sequence shown here is derived from an EMBL/GenBank/DDBJ whole genome shotgun (WGS) entry which is preliminary data.</text>
</comment>
<reference evidence="1 2" key="1">
    <citation type="submission" date="2023-07" db="EMBL/GenBank/DDBJ databases">
        <title>Sorghum-associated microbial communities from plants grown in Nebraska, USA.</title>
        <authorList>
            <person name="Schachtman D."/>
        </authorList>
    </citation>
    <scope>NUCLEOTIDE SEQUENCE [LARGE SCALE GENOMIC DNA]</scope>
    <source>
        <strain evidence="1 2">BE308</strain>
    </source>
</reference>
<keyword evidence="2" id="KW-1185">Reference proteome</keyword>
<dbReference type="RefSeq" id="WP_310343450.1">
    <property type="nucleotide sequence ID" value="NZ_JAVDXO010000005.1"/>
</dbReference>
<evidence type="ECO:0000313" key="1">
    <source>
        <dbReference type="EMBL" id="MDR7307298.1"/>
    </source>
</evidence>
<gene>
    <name evidence="1" type="ORF">J2X15_002585</name>
</gene>
<sequence>MLIVFAIAVLVLGVLVYASTKPDRFHVERSVRISAPPDAIFPLINDLHRWDAWTTRVDA</sequence>
<dbReference type="Proteomes" id="UP001268089">
    <property type="component" value="Unassembled WGS sequence"/>
</dbReference>
<dbReference type="Gene3D" id="3.30.530.20">
    <property type="match status" value="1"/>
</dbReference>
<dbReference type="InterPro" id="IPR023393">
    <property type="entry name" value="START-like_dom_sf"/>
</dbReference>
<evidence type="ECO:0000313" key="2">
    <source>
        <dbReference type="Proteomes" id="UP001268089"/>
    </source>
</evidence>
<protein>
    <submittedName>
        <fullName evidence="1">Cytochrome b561</fullName>
    </submittedName>
</protein>
<name>A0ABU1ZP81_9BURK</name>
<accession>A0ABU1ZP81</accession>
<organism evidence="1 2">
    <name type="scientific">Rhodoferax saidenbachensis</name>
    <dbReference type="NCBI Taxonomy" id="1484693"/>
    <lineage>
        <taxon>Bacteria</taxon>
        <taxon>Pseudomonadati</taxon>
        <taxon>Pseudomonadota</taxon>
        <taxon>Betaproteobacteria</taxon>
        <taxon>Burkholderiales</taxon>
        <taxon>Comamonadaceae</taxon>
        <taxon>Rhodoferax</taxon>
    </lineage>
</organism>